<dbReference type="Proteomes" id="UP001237642">
    <property type="component" value="Unassembled WGS sequence"/>
</dbReference>
<evidence type="ECO:0000313" key="2">
    <source>
        <dbReference type="Proteomes" id="UP001237642"/>
    </source>
</evidence>
<reference evidence="1" key="1">
    <citation type="submission" date="2023-02" db="EMBL/GenBank/DDBJ databases">
        <title>Genome of toxic invasive species Heracleum sosnowskyi carries increased number of genes despite the absence of recent whole-genome duplications.</title>
        <authorList>
            <person name="Schelkunov M."/>
            <person name="Shtratnikova V."/>
            <person name="Makarenko M."/>
            <person name="Klepikova A."/>
            <person name="Omelchenko D."/>
            <person name="Novikova G."/>
            <person name="Obukhova E."/>
            <person name="Bogdanov V."/>
            <person name="Penin A."/>
            <person name="Logacheva M."/>
        </authorList>
    </citation>
    <scope>NUCLEOTIDE SEQUENCE</scope>
    <source>
        <strain evidence="1">Hsosn_3</strain>
        <tissue evidence="1">Leaf</tissue>
    </source>
</reference>
<gene>
    <name evidence="1" type="ORF">POM88_005113</name>
</gene>
<dbReference type="PANTHER" id="PTHR11697">
    <property type="entry name" value="GENERAL TRANSCRIPTION FACTOR 2-RELATED ZINC FINGER PROTEIN"/>
    <property type="match status" value="1"/>
</dbReference>
<comment type="caution">
    <text evidence="1">The sequence shown here is derived from an EMBL/GenBank/DDBJ whole genome shotgun (WGS) entry which is preliminary data.</text>
</comment>
<evidence type="ECO:0000313" key="1">
    <source>
        <dbReference type="EMBL" id="KAK1405508.1"/>
    </source>
</evidence>
<sequence length="145" mass="17207">MNNFDFVFYLHLLKNIIGVNNELSRALQRNDQDTVNAMNLVNATRRLFKKMKENGWETLLGEVVLFCQKHNVDVVDMSQKFVDPRKKLRMTEELTNDHRYRIEKFIVILDRQIKELDDHFGEIGTELLLTMSSLDPKYSFKAFHQ</sequence>
<name>A0AAD8JLK4_9APIA</name>
<reference evidence="1" key="2">
    <citation type="submission" date="2023-05" db="EMBL/GenBank/DDBJ databases">
        <authorList>
            <person name="Schelkunov M.I."/>
        </authorList>
    </citation>
    <scope>NUCLEOTIDE SEQUENCE</scope>
    <source>
        <strain evidence="1">Hsosn_3</strain>
        <tissue evidence="1">Leaf</tissue>
    </source>
</reference>
<organism evidence="1 2">
    <name type="scientific">Heracleum sosnowskyi</name>
    <dbReference type="NCBI Taxonomy" id="360622"/>
    <lineage>
        <taxon>Eukaryota</taxon>
        <taxon>Viridiplantae</taxon>
        <taxon>Streptophyta</taxon>
        <taxon>Embryophyta</taxon>
        <taxon>Tracheophyta</taxon>
        <taxon>Spermatophyta</taxon>
        <taxon>Magnoliopsida</taxon>
        <taxon>eudicotyledons</taxon>
        <taxon>Gunneridae</taxon>
        <taxon>Pentapetalae</taxon>
        <taxon>asterids</taxon>
        <taxon>campanulids</taxon>
        <taxon>Apiales</taxon>
        <taxon>Apiaceae</taxon>
        <taxon>Apioideae</taxon>
        <taxon>apioid superclade</taxon>
        <taxon>Tordylieae</taxon>
        <taxon>Tordyliinae</taxon>
        <taxon>Heracleum</taxon>
    </lineage>
</organism>
<protein>
    <submittedName>
        <fullName evidence="1">Uncharacterized protein</fullName>
    </submittedName>
</protein>
<dbReference type="PANTHER" id="PTHR11697:SF230">
    <property type="entry name" value="ZINC FINGER, MYM DOMAIN CONTAINING 1"/>
    <property type="match status" value="1"/>
</dbReference>
<dbReference type="AlphaFoldDB" id="A0AAD8JLK4"/>
<accession>A0AAD8JLK4</accession>
<dbReference type="EMBL" id="JAUIZM010000001">
    <property type="protein sequence ID" value="KAK1405508.1"/>
    <property type="molecule type" value="Genomic_DNA"/>
</dbReference>
<dbReference type="InterPro" id="IPR055298">
    <property type="entry name" value="AtLOH3-like"/>
</dbReference>
<keyword evidence="2" id="KW-1185">Reference proteome</keyword>
<proteinExistence type="predicted"/>